<feature type="region of interest" description="Disordered" evidence="1">
    <location>
        <begin position="304"/>
        <end position="522"/>
    </location>
</feature>
<feature type="compositionally biased region" description="Low complexity" evidence="1">
    <location>
        <begin position="428"/>
        <end position="460"/>
    </location>
</feature>
<feature type="compositionally biased region" description="Pro residues" evidence="1">
    <location>
        <begin position="461"/>
        <end position="480"/>
    </location>
</feature>
<evidence type="ECO:0000256" key="1">
    <source>
        <dbReference type="SAM" id="MobiDB-lite"/>
    </source>
</evidence>
<evidence type="ECO:0000256" key="2">
    <source>
        <dbReference type="SAM" id="Phobius"/>
    </source>
</evidence>
<feature type="compositionally biased region" description="Low complexity" evidence="1">
    <location>
        <begin position="393"/>
        <end position="403"/>
    </location>
</feature>
<accession>A0A2T7A4R3</accession>
<organism evidence="3 4">
    <name type="scientific">Tuber borchii</name>
    <name type="common">White truffle</name>
    <dbReference type="NCBI Taxonomy" id="42251"/>
    <lineage>
        <taxon>Eukaryota</taxon>
        <taxon>Fungi</taxon>
        <taxon>Dikarya</taxon>
        <taxon>Ascomycota</taxon>
        <taxon>Pezizomycotina</taxon>
        <taxon>Pezizomycetes</taxon>
        <taxon>Pezizales</taxon>
        <taxon>Tuberaceae</taxon>
        <taxon>Tuber</taxon>
    </lineage>
</organism>
<evidence type="ECO:0000313" key="3">
    <source>
        <dbReference type="EMBL" id="PUU82714.1"/>
    </source>
</evidence>
<keyword evidence="4" id="KW-1185">Reference proteome</keyword>
<dbReference type="AlphaFoldDB" id="A0A2T7A4R3"/>
<proteinExistence type="predicted"/>
<dbReference type="PRINTS" id="PR01217">
    <property type="entry name" value="PRICHEXTENSN"/>
</dbReference>
<keyword evidence="2" id="KW-0472">Membrane</keyword>
<feature type="compositionally biased region" description="Polar residues" evidence="1">
    <location>
        <begin position="308"/>
        <end position="322"/>
    </location>
</feature>
<dbReference type="STRING" id="42251.A0A2T7A4R3"/>
<feature type="compositionally biased region" description="Pro residues" evidence="1">
    <location>
        <begin position="373"/>
        <end position="392"/>
    </location>
</feature>
<feature type="compositionally biased region" description="Polar residues" evidence="1">
    <location>
        <begin position="495"/>
        <end position="518"/>
    </location>
</feature>
<dbReference type="Proteomes" id="UP000244722">
    <property type="component" value="Unassembled WGS sequence"/>
</dbReference>
<dbReference type="OrthoDB" id="4770059at2759"/>
<evidence type="ECO:0000313" key="4">
    <source>
        <dbReference type="Proteomes" id="UP000244722"/>
    </source>
</evidence>
<dbReference type="EMBL" id="NESQ01000023">
    <property type="protein sequence ID" value="PUU82714.1"/>
    <property type="molecule type" value="Genomic_DNA"/>
</dbReference>
<reference evidence="3 4" key="1">
    <citation type="submission" date="2017-04" db="EMBL/GenBank/DDBJ databases">
        <title>Draft genome sequence of Tuber borchii Vittad., a whitish edible truffle.</title>
        <authorList>
            <consortium name="DOE Joint Genome Institute"/>
            <person name="Murat C."/>
            <person name="Kuo A."/>
            <person name="Barry K.W."/>
            <person name="Clum A."/>
            <person name="Dockter R.B."/>
            <person name="Fauchery L."/>
            <person name="Iotti M."/>
            <person name="Kohler A."/>
            <person name="Labutti K."/>
            <person name="Lindquist E.A."/>
            <person name="Lipzen A."/>
            <person name="Ohm R.A."/>
            <person name="Wang M."/>
            <person name="Grigoriev I.V."/>
            <person name="Zambonelli A."/>
            <person name="Martin F.M."/>
        </authorList>
    </citation>
    <scope>NUCLEOTIDE SEQUENCE [LARGE SCALE GENOMIC DNA]</scope>
    <source>
        <strain evidence="3 4">Tbo3840</strain>
    </source>
</reference>
<comment type="caution">
    <text evidence="3">The sequence shown here is derived from an EMBL/GenBank/DDBJ whole genome shotgun (WGS) entry which is preliminary data.</text>
</comment>
<feature type="compositionally biased region" description="Pro residues" evidence="1">
    <location>
        <begin position="326"/>
        <end position="335"/>
    </location>
</feature>
<keyword evidence="2" id="KW-1133">Transmembrane helix</keyword>
<name>A0A2T7A4R3_TUBBO</name>
<feature type="transmembrane region" description="Helical" evidence="2">
    <location>
        <begin position="258"/>
        <end position="281"/>
    </location>
</feature>
<gene>
    <name evidence="3" type="ORF">B9Z19DRAFT_1153640</name>
</gene>
<protein>
    <submittedName>
        <fullName evidence="3">Uncharacterized protein</fullName>
    </submittedName>
</protein>
<sequence length="638" mass="68372">MATTSMSWGLPTLTTSFVGPTSRSSLWPTPRAAPAAYPSFSSYTPAAITSSFVSLGAWTPPATCQGQAPTLTWDVGRYSQPSILVLNQFYLTTTIENGEPATTTIGYECFPPGYRWDSDGYFYFTPGVCPFGYYEASSTVTSSYTKTETEGYCCPSSYSAYSTGIGCYSNLVSHSAPIVRYKFQPASGMVNKTTVTFYDAVATSPPIAAATVMASFPSMTAPPQVIRPAILIRYGSTKPDNTSSGFDISTFKVGALKFTTLLSVIAAVIFFLILLCVIGCCRSRRKKRQVLVFVPTPNPRPVVNNNNTSWTPTPMYQSTPQNAYAGPPPRYPPPVTAFNSRRSEPPTYIPPPAQPNRGLTNPPVNPFARTPGPAIPRPPPAVPKPPPAPATPAPAYTGNTGPGRVSPGPEDGNDDSASGTEEEDALAREALAAIIADALATTESSKPKGPSKAPPKFAVPALPPSQVPSPPPASRPPPSAQPSNNPFANDIPMQNLPSPSRSPVPQSDFLSTLLSPSGPSRPRFVVPIPSDAQNPAPSVAPAVARQPARREPLANKLDLEPMTLSSSRNTRDITSAEVRECRELVQRLKDGQSSAQRGVYKAVRRMASCRDAWNAEDWARVLEIIRRLRVQYGIEVLT</sequence>
<keyword evidence="2" id="KW-0812">Transmembrane</keyword>